<keyword evidence="2" id="KW-0812">Transmembrane</keyword>
<dbReference type="EMBL" id="CP013050">
    <property type="protein sequence ID" value="ALM76218.1"/>
    <property type="molecule type" value="Genomic_DNA"/>
</dbReference>
<name>A0A0S1XEG5_THEBA</name>
<dbReference type="InterPro" id="IPR007596">
    <property type="entry name" value="Pox_A_type_inc"/>
</dbReference>
<evidence type="ECO:0000313" key="3">
    <source>
        <dbReference type="EMBL" id="ALM76218.1"/>
    </source>
</evidence>
<feature type="coiled-coil region" evidence="1">
    <location>
        <begin position="106"/>
        <end position="221"/>
    </location>
</feature>
<evidence type="ECO:0000256" key="2">
    <source>
        <dbReference type="SAM" id="Phobius"/>
    </source>
</evidence>
<dbReference type="GO" id="GO:0016032">
    <property type="term" value="P:viral process"/>
    <property type="evidence" value="ECO:0007669"/>
    <property type="project" value="InterPro"/>
</dbReference>
<dbReference type="STRING" id="55802.TBCH5v1_2323"/>
<sequence length="270" mass="30951">MKRLFPIFLLLYICILGNALAIYSWSGNLNVGDQIYVNNLKIYIDKNIANNRTAAIVYQGAEALAIIYEGEEKTIEGLEISVSEFNDYVILTISSDEPFTISFNAIKDYSAEISKLKEENAKLKQENEQLKKHVESLENENKQLKRRISDLEKQLKEAKAQDVSKLQARINNLTKENRELKAQIANQTNLINQLKAKAQFLEQQNNEYRTLITKLLEEQAQKSEQSYIEKAKKERLIGSIIIKTLIFAGLIVGLAGFLLYRGKKSWEYPL</sequence>
<dbReference type="Pfam" id="PF04508">
    <property type="entry name" value="Pox_A_type_inc"/>
    <property type="match status" value="1"/>
</dbReference>
<dbReference type="Gene3D" id="1.10.287.1490">
    <property type="match status" value="1"/>
</dbReference>
<keyword evidence="2" id="KW-1133">Transmembrane helix</keyword>
<reference evidence="3 4" key="1">
    <citation type="journal article" date="2016" name="Genome Announc.">
        <title>Complete genome sequence of the hyperthermophilic and piezophilic archaeon Thermococcus barophilus Ch5, capable of growth at the expense of hydrogenogenesis from carbon monoxide and formate.</title>
        <authorList>
            <person name="Oger P."/>
            <person name="Sokolova T.G."/>
            <person name="Kozhevnikova D.A."/>
            <person name="Taranov E.A."/>
            <person name="Vannier P."/>
            <person name="Lee H.S."/>
            <person name="Kwon K.K."/>
            <person name="Kang S.G."/>
            <person name="Lee J.H."/>
            <person name="Bonch-Osmolovskaya E.A."/>
            <person name="Lebedinsky A.V."/>
        </authorList>
    </citation>
    <scope>NUCLEOTIDE SEQUENCE [LARGE SCALE GENOMIC DNA]</scope>
    <source>
        <strain evidence="4">Ch5</strain>
    </source>
</reference>
<dbReference type="PATRIC" id="fig|55802.8.peg.2303"/>
<keyword evidence="2" id="KW-0472">Membrane</keyword>
<accession>A0A0S1XEG5</accession>
<proteinExistence type="predicted"/>
<dbReference type="AlphaFoldDB" id="A0A0S1XEG5"/>
<organism evidence="3 4">
    <name type="scientific">Thermococcus barophilus</name>
    <dbReference type="NCBI Taxonomy" id="55802"/>
    <lineage>
        <taxon>Archaea</taxon>
        <taxon>Methanobacteriati</taxon>
        <taxon>Methanobacteriota</taxon>
        <taxon>Thermococci</taxon>
        <taxon>Thermococcales</taxon>
        <taxon>Thermococcaceae</taxon>
        <taxon>Thermococcus</taxon>
    </lineage>
</organism>
<dbReference type="GeneID" id="26137540"/>
<evidence type="ECO:0000313" key="4">
    <source>
        <dbReference type="Proteomes" id="UP000066042"/>
    </source>
</evidence>
<evidence type="ECO:0000256" key="1">
    <source>
        <dbReference type="SAM" id="Coils"/>
    </source>
</evidence>
<dbReference type="RefSeq" id="WP_056934646.1">
    <property type="nucleotide sequence ID" value="NZ_CP013050.1"/>
</dbReference>
<dbReference type="Proteomes" id="UP000066042">
    <property type="component" value="Chromosome"/>
</dbReference>
<keyword evidence="1" id="KW-0175">Coiled coil</keyword>
<feature type="transmembrane region" description="Helical" evidence="2">
    <location>
        <begin position="236"/>
        <end position="260"/>
    </location>
</feature>
<evidence type="ECO:0008006" key="5">
    <source>
        <dbReference type="Google" id="ProtNLM"/>
    </source>
</evidence>
<gene>
    <name evidence="3" type="ORF">TBCH5v1_2323</name>
</gene>
<protein>
    <recommendedName>
        <fullName evidence="5">Chromosome partition protein Smc</fullName>
    </recommendedName>
</protein>